<dbReference type="InterPro" id="IPR000073">
    <property type="entry name" value="AB_hydrolase_1"/>
</dbReference>
<dbReference type="InterPro" id="IPR029058">
    <property type="entry name" value="AB_hydrolase_fold"/>
</dbReference>
<dbReference type="EMBL" id="JADWOX010000001">
    <property type="protein sequence ID" value="MBI1682575.1"/>
    <property type="molecule type" value="Genomic_DNA"/>
</dbReference>
<name>A0ABS0SUG5_9CAUL</name>
<dbReference type="SUPFAM" id="SSF53474">
    <property type="entry name" value="alpha/beta-Hydrolases"/>
    <property type="match status" value="1"/>
</dbReference>
<gene>
    <name evidence="3" type="ORF">I4Q42_02720</name>
</gene>
<accession>A0ABS0SUG5</accession>
<reference evidence="3 4" key="1">
    <citation type="submission" date="2020-11" db="EMBL/GenBank/DDBJ databases">
        <title>genome sequence of strain KACC 18849.</title>
        <authorList>
            <person name="Gao J."/>
            <person name="Zhang X."/>
        </authorList>
    </citation>
    <scope>NUCLEOTIDE SEQUENCE [LARGE SCALE GENOMIC DNA]</scope>
    <source>
        <strain evidence="3 4">KACC 18849</strain>
    </source>
</reference>
<dbReference type="InterPro" id="IPR000639">
    <property type="entry name" value="Epox_hydrolase-like"/>
</dbReference>
<dbReference type="Proteomes" id="UP000639859">
    <property type="component" value="Unassembled WGS sequence"/>
</dbReference>
<proteinExistence type="predicted"/>
<protein>
    <submittedName>
        <fullName evidence="3">Alpha/beta hydrolase</fullName>
    </submittedName>
</protein>
<evidence type="ECO:0000259" key="2">
    <source>
        <dbReference type="Pfam" id="PF00561"/>
    </source>
</evidence>
<sequence>MPPSTPVCRCGKPLSRLRRRLPARNLTADNITRETSMAWPQPQFAQINGIRLAYYEAGPRSGVPIVFSHGFPELAYSWRHQVAALAEAGHWVIAPDQRGYGLSDKPEAVTDYDMAHLTGDLVGLLDHLGVEKAIFCGHDWGGIIVWAMPLLHPDRVAGVIGLNTPFVPRLPIDPIEMFKAAYGEDMYIVHFQTPGAADALFGEDVDKTIRFFMRLPGDGVVGFSSRPAERRSLALQLALQHFDPAGDDKQFLTDAERAVYVEAFEKGGFTGPINWYRNFTRNWERSEPLPRRIDGIPCLMIMAEHDVVLPPSLADRMGEQIGDLEKVLIEGSGHWTQQEKPAEVNTAILDWLARRFGDARPT</sequence>
<keyword evidence="4" id="KW-1185">Reference proteome</keyword>
<keyword evidence="1 3" id="KW-0378">Hydrolase</keyword>
<evidence type="ECO:0000256" key="1">
    <source>
        <dbReference type="ARBA" id="ARBA00022801"/>
    </source>
</evidence>
<organism evidence="3 4">
    <name type="scientific">Caulobacter hibisci</name>
    <dbReference type="NCBI Taxonomy" id="2035993"/>
    <lineage>
        <taxon>Bacteria</taxon>
        <taxon>Pseudomonadati</taxon>
        <taxon>Pseudomonadota</taxon>
        <taxon>Alphaproteobacteria</taxon>
        <taxon>Caulobacterales</taxon>
        <taxon>Caulobacteraceae</taxon>
        <taxon>Caulobacter</taxon>
    </lineage>
</organism>
<dbReference type="GO" id="GO:0016787">
    <property type="term" value="F:hydrolase activity"/>
    <property type="evidence" value="ECO:0007669"/>
    <property type="project" value="UniProtKB-KW"/>
</dbReference>
<dbReference type="PRINTS" id="PR00412">
    <property type="entry name" value="EPOXHYDRLASE"/>
</dbReference>
<feature type="domain" description="AB hydrolase-1" evidence="2">
    <location>
        <begin position="64"/>
        <end position="341"/>
    </location>
</feature>
<evidence type="ECO:0000313" key="4">
    <source>
        <dbReference type="Proteomes" id="UP000639859"/>
    </source>
</evidence>
<dbReference type="PANTHER" id="PTHR43329">
    <property type="entry name" value="EPOXIDE HYDROLASE"/>
    <property type="match status" value="1"/>
</dbReference>
<comment type="caution">
    <text evidence="3">The sequence shown here is derived from an EMBL/GenBank/DDBJ whole genome shotgun (WGS) entry which is preliminary data.</text>
</comment>
<dbReference type="Pfam" id="PF00561">
    <property type="entry name" value="Abhydrolase_1"/>
    <property type="match status" value="1"/>
</dbReference>
<evidence type="ECO:0000313" key="3">
    <source>
        <dbReference type="EMBL" id="MBI1682575.1"/>
    </source>
</evidence>
<dbReference type="Gene3D" id="3.40.50.1820">
    <property type="entry name" value="alpha/beta hydrolase"/>
    <property type="match status" value="1"/>
</dbReference>